<dbReference type="Proteomes" id="UP000814128">
    <property type="component" value="Unassembled WGS sequence"/>
</dbReference>
<keyword evidence="2" id="KW-1185">Reference proteome</keyword>
<proteinExistence type="predicted"/>
<reference evidence="1" key="1">
    <citation type="submission" date="2021-02" db="EMBL/GenBank/DDBJ databases">
        <authorList>
            <consortium name="DOE Joint Genome Institute"/>
            <person name="Ahrendt S."/>
            <person name="Looney B.P."/>
            <person name="Miyauchi S."/>
            <person name="Morin E."/>
            <person name="Drula E."/>
            <person name="Courty P.E."/>
            <person name="Chicoki N."/>
            <person name="Fauchery L."/>
            <person name="Kohler A."/>
            <person name="Kuo A."/>
            <person name="Labutti K."/>
            <person name="Pangilinan J."/>
            <person name="Lipzen A."/>
            <person name="Riley R."/>
            <person name="Andreopoulos W."/>
            <person name="He G."/>
            <person name="Johnson J."/>
            <person name="Barry K.W."/>
            <person name="Grigoriev I.V."/>
            <person name="Nagy L."/>
            <person name="Hibbett D."/>
            <person name="Henrissat B."/>
            <person name="Matheny P.B."/>
            <person name="Labbe J."/>
            <person name="Martin F."/>
        </authorList>
    </citation>
    <scope>NUCLEOTIDE SEQUENCE</scope>
    <source>
        <strain evidence="1">EC-137</strain>
    </source>
</reference>
<evidence type="ECO:0000313" key="1">
    <source>
        <dbReference type="EMBL" id="KAI0027915.1"/>
    </source>
</evidence>
<accession>A0ACB8Q8C4</accession>
<organism evidence="1 2">
    <name type="scientific">Vararia minispora EC-137</name>
    <dbReference type="NCBI Taxonomy" id="1314806"/>
    <lineage>
        <taxon>Eukaryota</taxon>
        <taxon>Fungi</taxon>
        <taxon>Dikarya</taxon>
        <taxon>Basidiomycota</taxon>
        <taxon>Agaricomycotina</taxon>
        <taxon>Agaricomycetes</taxon>
        <taxon>Russulales</taxon>
        <taxon>Lachnocladiaceae</taxon>
        <taxon>Vararia</taxon>
    </lineage>
</organism>
<gene>
    <name evidence="1" type="ORF">K488DRAFT_74183</name>
</gene>
<protein>
    <submittedName>
        <fullName evidence="1">Uncharacterized protein</fullName>
    </submittedName>
</protein>
<reference evidence="1" key="2">
    <citation type="journal article" date="2022" name="New Phytol.">
        <title>Evolutionary transition to the ectomycorrhizal habit in the genomes of a hyperdiverse lineage of mushroom-forming fungi.</title>
        <authorList>
            <person name="Looney B."/>
            <person name="Miyauchi S."/>
            <person name="Morin E."/>
            <person name="Drula E."/>
            <person name="Courty P.E."/>
            <person name="Kohler A."/>
            <person name="Kuo A."/>
            <person name="LaButti K."/>
            <person name="Pangilinan J."/>
            <person name="Lipzen A."/>
            <person name="Riley R."/>
            <person name="Andreopoulos W."/>
            <person name="He G."/>
            <person name="Johnson J."/>
            <person name="Nolan M."/>
            <person name="Tritt A."/>
            <person name="Barry K.W."/>
            <person name="Grigoriev I.V."/>
            <person name="Nagy L.G."/>
            <person name="Hibbett D."/>
            <person name="Henrissat B."/>
            <person name="Matheny P.B."/>
            <person name="Labbe J."/>
            <person name="Martin F.M."/>
        </authorList>
    </citation>
    <scope>NUCLEOTIDE SEQUENCE</scope>
    <source>
        <strain evidence="1">EC-137</strain>
    </source>
</reference>
<evidence type="ECO:0000313" key="2">
    <source>
        <dbReference type="Proteomes" id="UP000814128"/>
    </source>
</evidence>
<name>A0ACB8Q8C4_9AGAM</name>
<sequence length="333" mass="37110">MIYAIVGVYTKGRRRNGGRWDDNSGGGARERRSWRVRGLGREGSGGNAGGRESGTGSVYDRGTGKSVKDADARRQEGTSNDIIVRLSRSRWSSRLDHRHPFLFLAFTRTRRRCIALTPAANTCTMHHLQSQTYPRRPVLIGQPCLDLRFHYHHDDLCGMNIDLPHTIARRNLKMRRGLGDCYKVDALRADLIKYAVSRTANAHPLATPVHDDRHGDSRFTIDVVHPRANFCLCIVDGNKTISYFDLASVCPPFSALCESGPSNAGTSHRSVQHELRMAWTLAELSQEEVLLAWEGAPNQTEWRRVLRVLASRSVTMKVVGGRGKGKVGRATNG</sequence>
<comment type="caution">
    <text evidence="1">The sequence shown here is derived from an EMBL/GenBank/DDBJ whole genome shotgun (WGS) entry which is preliminary data.</text>
</comment>
<dbReference type="EMBL" id="MU273820">
    <property type="protein sequence ID" value="KAI0027915.1"/>
    <property type="molecule type" value="Genomic_DNA"/>
</dbReference>